<comment type="caution">
    <text evidence="5">The sequence shown here is derived from an EMBL/GenBank/DDBJ whole genome shotgun (WGS) entry which is preliminary data.</text>
</comment>
<name>A0A3F3RQA3_ASPNG</name>
<dbReference type="PANTHER" id="PTHR10039">
    <property type="entry name" value="AMELOGENIN"/>
    <property type="match status" value="1"/>
</dbReference>
<dbReference type="InterPro" id="IPR031350">
    <property type="entry name" value="Goodbye_dom"/>
</dbReference>
<dbReference type="SUPFAM" id="SSF48452">
    <property type="entry name" value="TPR-like"/>
    <property type="match status" value="1"/>
</dbReference>
<feature type="region of interest" description="Disordered" evidence="2">
    <location>
        <begin position="1"/>
        <end position="89"/>
    </location>
</feature>
<evidence type="ECO:0000256" key="2">
    <source>
        <dbReference type="SAM" id="MobiDB-lite"/>
    </source>
</evidence>
<feature type="region of interest" description="Disordered" evidence="2">
    <location>
        <begin position="708"/>
        <end position="729"/>
    </location>
</feature>
<feature type="domain" description="Nephrocystin 3-like N-terminal" evidence="4">
    <location>
        <begin position="348"/>
        <end position="518"/>
    </location>
</feature>
<dbReference type="SUPFAM" id="SSF52540">
    <property type="entry name" value="P-loop containing nucleoside triphosphate hydrolases"/>
    <property type="match status" value="1"/>
</dbReference>
<dbReference type="InterPro" id="IPR011990">
    <property type="entry name" value="TPR-like_helical_dom_sf"/>
</dbReference>
<organism evidence="5 6">
    <name type="scientific">Aspergillus niger</name>
    <dbReference type="NCBI Taxonomy" id="5061"/>
    <lineage>
        <taxon>Eukaryota</taxon>
        <taxon>Fungi</taxon>
        <taxon>Dikarya</taxon>
        <taxon>Ascomycota</taxon>
        <taxon>Pezizomycotina</taxon>
        <taxon>Eurotiomycetes</taxon>
        <taxon>Eurotiomycetidae</taxon>
        <taxon>Eurotiales</taxon>
        <taxon>Aspergillaceae</taxon>
        <taxon>Aspergillus</taxon>
        <taxon>Aspergillus subgen. Circumdati</taxon>
    </lineage>
</organism>
<dbReference type="VEuPathDB" id="FungiDB:ASPNIDRAFT2_1167136"/>
<feature type="compositionally biased region" description="Polar residues" evidence="2">
    <location>
        <begin position="54"/>
        <end position="68"/>
    </location>
</feature>
<dbReference type="PANTHER" id="PTHR10039:SF17">
    <property type="entry name" value="FUNGAL STAND N-TERMINAL GOODBYE DOMAIN-CONTAINING PROTEIN-RELATED"/>
    <property type="match status" value="1"/>
</dbReference>
<dbReference type="VEuPathDB" id="FungiDB:ATCC64974_79940"/>
<accession>A0A3F3RQA3</accession>
<evidence type="ECO:0000259" key="4">
    <source>
        <dbReference type="Pfam" id="PF24883"/>
    </source>
</evidence>
<dbReference type="InterPro" id="IPR027417">
    <property type="entry name" value="P-loop_NTPase"/>
</dbReference>
<evidence type="ECO:0000259" key="3">
    <source>
        <dbReference type="Pfam" id="PF17109"/>
    </source>
</evidence>
<gene>
    <name evidence="5" type="ORF">CAN33_001835</name>
</gene>
<keyword evidence="1" id="KW-0677">Repeat</keyword>
<sequence length="1428" mass="161244">MAIFSKFKRKKAFPLEQSVGKDQTKETPPYATVAEQPRSTLPAPVSEKQEQPKPFQSQSPARSPQPNGHPTHEVEVPTSNASNVVAKPTDMPVDDEYAQAWLDAHNMVKELAKQRGQPIDGSLGIADVLKNLNEAPSSRKDKIWNGFQHVLGAIQKIGGAAASVASKVFAPATDCYNVVNFVIDTFKGYQGAYDALDSLFDQCADYLTRLGYYEGRMDKNLRALCAQSLKLFIEVCRKAVALRGSVAGKLKVFTRVMFLSDNGISSLLNEMDKLTNKEKLLVLAQTFKNAHDGYRATLRVEGLVSERHALDMEANREKVIIKALGLACEPTPTWRSRYREYLNQRLPDTGQWILREPVFANWEKGQSQANILAIEGGSGSGKSFLASAIIHHLLHKKSANETDPRASTAYYFFEGTAREAVKNAMNLETSAKSIVWQFTQMERLYKKSVARICEERRELDPANISSELLFENSDLHEMNVQFYIVIDGLTGQMGEGMLRFLKRASALKSGRRVRVLLTVDAQCFQHLAKMEDISFDSIPISPKNRPDVENVIRWRMDSMPAFKDATRPRISQLRTKVCNELYQATQGDYFRINLALDDISKREYESDIENALTNARKGRITQVRSEIEGLNKHCSETEILEINEIGLWIRRYREPLTVKAMTAALYVKGGKLSLLTLPDKIKHKYTLFKIIKGEIDFRADEVDEAIPSKCRSQSKAEEEEDEQLQGAGTVSPGEMAMVKHFLSTVCPQETYNKLEIDRFLEQKKQIRDKDLICKDDPNIEEAKMALTCLRLLTEEVGQPSDLVSYARSNLAEHMSAVNLALVQVDYKTTFGPYLVKLFTVDSSIDTLLNNNGLSGPSPSQRREVRQLLFNNATTDIILQWLNDEAVILNVNNEARGWITGPIRNEGRRALLMPAAMRMARHLVHEPHFVPFIRHAFEFLEGFLNKFENPSEQEKLDSISRIASVERWCEKVLKGPKDALWHTQIGSLLNSHGHKELAEARARQALALNAADWRASTLLAEVVEGSRGIETLKPAIERLASSDEWKQNALVRLGLAKMLFITAELSWKEGQADTAISYWSRAVDVDFTDNVRVIRCLKSYANGERWGEFIAVLRKMDERSTEQQQGTSELIAARSFPHDMFLQAALHTSELAFAVGAYERSIQLIEERGERATLSLLRYRFGRAINAQQNGSSRAIKQWRQALDGADSYTMSTLISCIAPYYVQQAMAAGPDTEAVSAYLEKIETLLPEGVPEAEVILPPRVYIARYYKKQGNLSEAKRIARHVVQLSLEILSDDDEGNDLPAYNQLLSIFIAFGDIKNALATRALIAVHFMEQQIDCDGDCNRSMNIAEEMKWCQDCILVHLDEECRRKVEQNRLPYSTCNASHELLRAPRMEESLRNMPKDSVPFGDDWVSFTDWLGLIEKDYVSFE</sequence>
<dbReference type="Proteomes" id="UP000197666">
    <property type="component" value="Unassembled WGS sequence"/>
</dbReference>
<feature type="domain" description="Fungal STAND N-terminal Goodbye" evidence="3">
    <location>
        <begin position="135"/>
        <end position="213"/>
    </location>
</feature>
<dbReference type="EMBL" id="NKJJ02000006">
    <property type="protein sequence ID" value="TPR03778.1"/>
    <property type="molecule type" value="Genomic_DNA"/>
</dbReference>
<dbReference type="Gene3D" id="1.25.40.10">
    <property type="entry name" value="Tetratricopeptide repeat domain"/>
    <property type="match status" value="1"/>
</dbReference>
<dbReference type="Pfam" id="PF24883">
    <property type="entry name" value="NPHP3_N"/>
    <property type="match status" value="1"/>
</dbReference>
<dbReference type="Pfam" id="PF17109">
    <property type="entry name" value="Goodbye"/>
    <property type="match status" value="1"/>
</dbReference>
<dbReference type="InterPro" id="IPR056884">
    <property type="entry name" value="NPHP3-like_N"/>
</dbReference>
<evidence type="ECO:0000256" key="1">
    <source>
        <dbReference type="ARBA" id="ARBA00022737"/>
    </source>
</evidence>
<reference evidence="6" key="1">
    <citation type="submission" date="2018-10" db="EMBL/GenBank/DDBJ databases">
        <title>FDA dAtabase for Regulatory Grade micrObial Sequences (FDA-ARGOS): Supporting development and validation of Infectious Disease Dx tests.</title>
        <authorList>
            <person name="Kerrigan L."/>
            <person name="Tallon L."/>
            <person name="Sadzewicz L."/>
            <person name="Sengamalay N."/>
            <person name="Ott S."/>
            <person name="Godinez A."/>
            <person name="Nagaraj S."/>
            <person name="Vavikolanu K."/>
            <person name="Nadendla S."/>
            <person name="George J."/>
            <person name="Sichtig H."/>
        </authorList>
    </citation>
    <scope>NUCLEOTIDE SEQUENCE [LARGE SCALE GENOMIC DNA]</scope>
    <source>
        <strain evidence="6">FDAARGOS_311</strain>
    </source>
</reference>
<dbReference type="VEuPathDB" id="FungiDB:An04g04320"/>
<proteinExistence type="predicted"/>
<protein>
    <submittedName>
        <fullName evidence="5">Fungal specific transcription factor domain family protein</fullName>
    </submittedName>
</protein>
<evidence type="ECO:0000313" key="5">
    <source>
        <dbReference type="EMBL" id="TPR03778.1"/>
    </source>
</evidence>
<feature type="compositionally biased region" description="Basic residues" evidence="2">
    <location>
        <begin position="1"/>
        <end position="12"/>
    </location>
</feature>
<evidence type="ECO:0000313" key="6">
    <source>
        <dbReference type="Proteomes" id="UP000197666"/>
    </source>
</evidence>
<dbReference type="VEuPathDB" id="FungiDB:M747DRAFT_280378"/>